<gene>
    <name evidence="17 19 20" type="ORF">SRAE_2000339400</name>
</gene>
<evidence type="ECO:0000256" key="9">
    <source>
        <dbReference type="ARBA" id="ARBA00022676"/>
    </source>
</evidence>
<dbReference type="InterPro" id="IPR001173">
    <property type="entry name" value="Glyco_trans_2-like"/>
</dbReference>
<evidence type="ECO:0000256" key="11">
    <source>
        <dbReference type="ARBA" id="ARBA00022723"/>
    </source>
</evidence>
<evidence type="ECO:0000313" key="17">
    <source>
        <dbReference type="EMBL" id="CEF68739.1"/>
    </source>
</evidence>
<evidence type="ECO:0000256" key="15">
    <source>
        <dbReference type="RuleBase" id="RU365083"/>
    </source>
</evidence>
<dbReference type="PANTHER" id="PTHR43398:SF1">
    <property type="entry name" value="DOLICHOL-PHOSPHATE MANNOSYLTRANSFERASE SUBUNIT 1"/>
    <property type="match status" value="1"/>
</dbReference>
<dbReference type="GO" id="GO:0006488">
    <property type="term" value="P:dolichol-linked oligosaccharide biosynthetic process"/>
    <property type="evidence" value="ECO:0007669"/>
    <property type="project" value="TreeGrafter"/>
</dbReference>
<comment type="subunit">
    <text evidence="15">Component of the dolichol-phosphate mannose (DPM) synthase complex.</text>
</comment>
<dbReference type="InterPro" id="IPR029044">
    <property type="entry name" value="Nucleotide-diphossugar_trans"/>
</dbReference>
<dbReference type="GO" id="GO:0004582">
    <property type="term" value="F:dolichyl-phosphate beta-D-mannosyltransferase activity"/>
    <property type="evidence" value="ECO:0007669"/>
    <property type="project" value="UniProtKB-UniRule"/>
</dbReference>
<dbReference type="WormBase" id="SRAE_2000339400">
    <property type="protein sequence ID" value="SRP11639"/>
    <property type="gene ID" value="WBGene00263616"/>
</dbReference>
<keyword evidence="14" id="KW-0464">Manganese</keyword>
<evidence type="ECO:0000256" key="14">
    <source>
        <dbReference type="ARBA" id="ARBA00023211"/>
    </source>
</evidence>
<dbReference type="WBParaSite" id="SRAE_2000339400.1">
    <property type="protein sequence ID" value="SRAE_2000339400.1"/>
    <property type="gene ID" value="WBGene00263616"/>
</dbReference>
<proteinExistence type="inferred from homology"/>
<comment type="cofactor">
    <cofactor evidence="3">
        <name>Mg(2+)</name>
        <dbReference type="ChEBI" id="CHEBI:18420"/>
    </cofactor>
</comment>
<evidence type="ECO:0000256" key="12">
    <source>
        <dbReference type="ARBA" id="ARBA00022824"/>
    </source>
</evidence>
<evidence type="ECO:0000256" key="13">
    <source>
        <dbReference type="ARBA" id="ARBA00022842"/>
    </source>
</evidence>
<evidence type="ECO:0000256" key="8">
    <source>
        <dbReference type="ARBA" id="ARBA00014858"/>
    </source>
</evidence>
<dbReference type="EMBL" id="LN609529">
    <property type="protein sequence ID" value="CEF68739.1"/>
    <property type="molecule type" value="Genomic_DNA"/>
</dbReference>
<keyword evidence="13" id="KW-0460">Magnesium</keyword>
<keyword evidence="12 15" id="KW-0256">Endoplasmic reticulum</keyword>
<dbReference type="AlphaFoldDB" id="A0A090MZD4"/>
<sequence length="243" mass="27417">MDDANVPQYTILLPTYNEIENLPICIWLIEKYMTEAKLNYEIIVIDDASPDGTLEMAKKLQKELGENKIILKPRSGKLGLGSAYVYGIQFARGNFVVIMDADLSHHPKFIPQMVKKQKIRDADIVTGTRYAGNGGVYGWDIKRKVISKGANFLAQFLLQPGVSDLTGSFRLYKKEVLSRLIADSVTKGYVFQMEMMFRAKKLGYLVEEVPITFVDRFYGESKLSGSEIVQYAKGLLYLFATVS</sequence>
<keyword evidence="18" id="KW-1185">Reference proteome</keyword>
<evidence type="ECO:0000256" key="2">
    <source>
        <dbReference type="ARBA" id="ARBA00001936"/>
    </source>
</evidence>
<dbReference type="EC" id="2.4.1.83" evidence="7 15"/>
<dbReference type="PANTHER" id="PTHR43398">
    <property type="entry name" value="DOLICHOL-PHOSPHATE MANNOSYLTRANSFERASE SUBUNIT 1"/>
    <property type="match status" value="1"/>
</dbReference>
<dbReference type="GeneID" id="36381109"/>
<comment type="cofactor">
    <cofactor evidence="1">
        <name>Ca(2+)</name>
        <dbReference type="ChEBI" id="CHEBI:29108"/>
    </cofactor>
</comment>
<comment type="pathway">
    <text evidence="5 15">Protein modification; protein glycosylation.</text>
</comment>
<feature type="domain" description="Glycosyltransferase 2-like" evidence="16">
    <location>
        <begin position="10"/>
        <end position="179"/>
    </location>
</feature>
<evidence type="ECO:0000313" key="20">
    <source>
        <dbReference type="WormBase" id="SRAE_2000339400"/>
    </source>
</evidence>
<dbReference type="GO" id="GO:0005789">
    <property type="term" value="C:endoplasmic reticulum membrane"/>
    <property type="evidence" value="ECO:0007669"/>
    <property type="project" value="TreeGrafter"/>
</dbReference>
<dbReference type="GO" id="GO:0046872">
    <property type="term" value="F:metal ion binding"/>
    <property type="evidence" value="ECO:0007669"/>
    <property type="project" value="UniProtKB-KW"/>
</dbReference>
<dbReference type="STRING" id="34506.A0A090MZD4"/>
<evidence type="ECO:0000313" key="18">
    <source>
        <dbReference type="Proteomes" id="UP000035682"/>
    </source>
</evidence>
<evidence type="ECO:0000256" key="6">
    <source>
        <dbReference type="ARBA" id="ARBA00006739"/>
    </source>
</evidence>
<evidence type="ECO:0000259" key="16">
    <source>
        <dbReference type="Pfam" id="PF00535"/>
    </source>
</evidence>
<dbReference type="InterPro" id="IPR039528">
    <property type="entry name" value="DPM1-like"/>
</dbReference>
<organism evidence="17">
    <name type="scientific">Strongyloides ratti</name>
    <name type="common">Parasitic roundworm</name>
    <dbReference type="NCBI Taxonomy" id="34506"/>
    <lineage>
        <taxon>Eukaryota</taxon>
        <taxon>Metazoa</taxon>
        <taxon>Ecdysozoa</taxon>
        <taxon>Nematoda</taxon>
        <taxon>Chromadorea</taxon>
        <taxon>Rhabditida</taxon>
        <taxon>Tylenchina</taxon>
        <taxon>Panagrolaimomorpha</taxon>
        <taxon>Strongyloidoidea</taxon>
        <taxon>Strongyloididae</taxon>
        <taxon>Strongyloides</taxon>
    </lineage>
</organism>
<evidence type="ECO:0000256" key="3">
    <source>
        <dbReference type="ARBA" id="ARBA00001946"/>
    </source>
</evidence>
<dbReference type="OMA" id="KCFRREV"/>
<name>A0A090MZD4_STRRB</name>
<comment type="function">
    <text evidence="15">Transfers mannose from GDP-mannose to dolichol monophosphate to form dolichol phosphate mannose (Dol-P-Man) which is the mannosyl donor in pathways leading to N-glycosylation, glycosyl phosphatidylinositol membrane anchoring, and O-mannosylation of proteins.</text>
</comment>
<dbReference type="UniPathway" id="UPA00378"/>
<dbReference type="GO" id="GO:0006506">
    <property type="term" value="P:GPI anchor biosynthetic process"/>
    <property type="evidence" value="ECO:0007669"/>
    <property type="project" value="TreeGrafter"/>
</dbReference>
<keyword evidence="10 15" id="KW-0808">Transferase</keyword>
<dbReference type="CDD" id="cd06442">
    <property type="entry name" value="DPM1_like"/>
    <property type="match status" value="1"/>
</dbReference>
<dbReference type="FunFam" id="3.90.550.10:FF:000036">
    <property type="entry name" value="Dolichol-phosphate mannosyltransferase subunit 1"/>
    <property type="match status" value="1"/>
</dbReference>
<dbReference type="CTD" id="36381109"/>
<dbReference type="SUPFAM" id="SSF53448">
    <property type="entry name" value="Nucleotide-diphospho-sugar transferases"/>
    <property type="match status" value="1"/>
</dbReference>
<comment type="catalytic activity">
    <reaction evidence="15">
        <text>a di-trans,poly-cis-dolichyl phosphate + GDP-alpha-D-mannose = a di-trans,poly-cis-dolichyl beta-D-mannosyl phosphate + GDP</text>
        <dbReference type="Rhea" id="RHEA:21184"/>
        <dbReference type="Rhea" id="RHEA-COMP:19498"/>
        <dbReference type="Rhea" id="RHEA-COMP:19501"/>
        <dbReference type="ChEBI" id="CHEBI:57527"/>
        <dbReference type="ChEBI" id="CHEBI:57683"/>
        <dbReference type="ChEBI" id="CHEBI:58189"/>
        <dbReference type="ChEBI" id="CHEBI:58211"/>
    </reaction>
</comment>
<dbReference type="Gene3D" id="3.90.550.10">
    <property type="entry name" value="Spore Coat Polysaccharide Biosynthesis Protein SpsA, Chain A"/>
    <property type="match status" value="1"/>
</dbReference>
<evidence type="ECO:0000256" key="7">
    <source>
        <dbReference type="ARBA" id="ARBA00012704"/>
    </source>
</evidence>
<evidence type="ECO:0000256" key="4">
    <source>
        <dbReference type="ARBA" id="ARBA00004240"/>
    </source>
</evidence>
<dbReference type="RefSeq" id="XP_024507939.1">
    <property type="nucleotide sequence ID" value="XM_024654581.1"/>
</dbReference>
<evidence type="ECO:0000256" key="5">
    <source>
        <dbReference type="ARBA" id="ARBA00004922"/>
    </source>
</evidence>
<protein>
    <recommendedName>
        <fullName evidence="8 15">Dolichol-phosphate mannosyltransferase subunit 1</fullName>
        <ecNumber evidence="7 15">2.4.1.83</ecNumber>
    </recommendedName>
</protein>
<dbReference type="Proteomes" id="UP000035682">
    <property type="component" value="Unplaced"/>
</dbReference>
<evidence type="ECO:0000313" key="19">
    <source>
        <dbReference type="WBParaSite" id="SRAE_2000339400.1"/>
    </source>
</evidence>
<evidence type="ECO:0000256" key="1">
    <source>
        <dbReference type="ARBA" id="ARBA00001913"/>
    </source>
</evidence>
<accession>A0A090MZD4</accession>
<dbReference type="OrthoDB" id="2603at2759"/>
<reference evidence="19" key="2">
    <citation type="submission" date="2020-12" db="UniProtKB">
        <authorList>
            <consortium name="WormBaseParasite"/>
        </authorList>
    </citation>
    <scope>IDENTIFICATION</scope>
</reference>
<comment type="subcellular location">
    <subcellularLocation>
        <location evidence="4 15">Endoplasmic reticulum</location>
    </subcellularLocation>
</comment>
<evidence type="ECO:0000256" key="10">
    <source>
        <dbReference type="ARBA" id="ARBA00022679"/>
    </source>
</evidence>
<keyword evidence="11" id="KW-0479">Metal-binding</keyword>
<reference evidence="17 18" key="1">
    <citation type="submission" date="2014-09" db="EMBL/GenBank/DDBJ databases">
        <authorList>
            <person name="Martin A.A."/>
        </authorList>
    </citation>
    <scope>NUCLEOTIDE SEQUENCE</scope>
    <source>
        <strain evidence="18">ED321</strain>
        <strain evidence="17">ED321 Heterogonic</strain>
    </source>
</reference>
<dbReference type="Pfam" id="PF00535">
    <property type="entry name" value="Glycos_transf_2"/>
    <property type="match status" value="1"/>
</dbReference>
<comment type="similarity">
    <text evidence="6 15">Belongs to the glycosyltransferase 2 family.</text>
</comment>
<dbReference type="GO" id="GO:0035269">
    <property type="term" value="P:protein O-linked glycosylation via mannose"/>
    <property type="evidence" value="ECO:0007669"/>
    <property type="project" value="TreeGrafter"/>
</dbReference>
<keyword evidence="9 15" id="KW-0328">Glycosyltransferase</keyword>
<comment type="cofactor">
    <cofactor evidence="2">
        <name>Mn(2+)</name>
        <dbReference type="ChEBI" id="CHEBI:29035"/>
    </cofactor>
</comment>